<sequence length="781" mass="85906">MRPVNHVFAVVALLCGCLVLAAPPEPPANETPADRSTEVTAHPMLCADVFDPDGDPLDVSFFGRRVTGEDFTIIALPDTQYYSETYPNIFDSQTQWIVEQQDERNIVFVSHLGDIVEIGDNTTEWNRADTAMSYLEDPATTSNLDGIPYGLAPGNHDQSIRGIPRAYGDEGWTTHEYNQHFGAHRFAGREYYGGRYDFGDPASYTDNNDNNFQLFSAGSMDFLFVHLEFDQAPSANRAAVLDWLDNLLMTYPERRAIIMTHYMINPFALFSDQGQAIYDTVSDNPNVFLMLGGHVHGSAHRTDLFQGNVIHSLLSDYQYWDEGGGGYLRIMTFSPENDEVRVQTYSPWLDLFDLSGSNDFVLDYPMAKPDLMEPVGGRVEDVPSGGTACVPWPGRRGGVEYEWYVEITAAGEAVTGPAWRFGSSGACGSDPDCVDRDGCTIDRCVDGFCDATGRFDGDWDGVCEDQDNCPGRYNPVQADSDGDGRGDLCDSCPLDYDPDQYDSDGDRSGDACDCQPVDSRDRSPGILAGVQAAKAAPHVLTLTWAPAPGADPYSVSRGELADLQVDRFGNCLQEGVFRTALQDPEIPPVGSGWFYMVQGQNFDCELGPLGYGSDETMRRNRNPGACIGWPAYDELAYDDRIVDGAGTGSRSDTYASDDAYQSIVEIISGGNPETRHSRLEQHWSMDLPGGTRIELHVEAHRKHSKDGDDFVFEYSTDGGSNWIPVDLPTLPTTDQDVDLVAELPGSVAGPFLLRLVDTDHTPGNIAQDWVSVDELFVRCIP</sequence>
<dbReference type="SUPFAM" id="SSF56300">
    <property type="entry name" value="Metallo-dependent phosphatases"/>
    <property type="match status" value="1"/>
</dbReference>
<dbReference type="Gene3D" id="4.10.1080.10">
    <property type="entry name" value="TSP type-3 repeat"/>
    <property type="match status" value="1"/>
</dbReference>
<proteinExistence type="predicted"/>
<dbReference type="InterPro" id="IPR029052">
    <property type="entry name" value="Metallo-depent_PP-like"/>
</dbReference>
<name>A0A8J7C3N3_9BACT</name>
<dbReference type="EMBL" id="JACXWD010000076">
    <property type="protein sequence ID" value="MBD3869331.1"/>
    <property type="molecule type" value="Genomic_DNA"/>
</dbReference>
<accession>A0A8J7C3N3</accession>
<protein>
    <submittedName>
        <fullName evidence="3">Metallophosphoesterase</fullName>
    </submittedName>
</protein>
<evidence type="ECO:0000259" key="2">
    <source>
        <dbReference type="Pfam" id="PF00149"/>
    </source>
</evidence>
<dbReference type="InterPro" id="IPR004843">
    <property type="entry name" value="Calcineurin-like_PHP"/>
</dbReference>
<dbReference type="InterPro" id="IPR051918">
    <property type="entry name" value="STPP_CPPED1"/>
</dbReference>
<dbReference type="SUPFAM" id="SSF103647">
    <property type="entry name" value="TSP type-3 repeat"/>
    <property type="match status" value="1"/>
</dbReference>
<dbReference type="PROSITE" id="PS51257">
    <property type="entry name" value="PROKAR_LIPOPROTEIN"/>
    <property type="match status" value="1"/>
</dbReference>
<dbReference type="Gene3D" id="3.60.21.10">
    <property type="match status" value="1"/>
</dbReference>
<organism evidence="3 4">
    <name type="scientific">Candidatus Polarisedimenticola svalbardensis</name>
    <dbReference type="NCBI Taxonomy" id="2886004"/>
    <lineage>
        <taxon>Bacteria</taxon>
        <taxon>Pseudomonadati</taxon>
        <taxon>Acidobacteriota</taxon>
        <taxon>Candidatus Polarisedimenticolia</taxon>
        <taxon>Candidatus Polarisedimenticolales</taxon>
        <taxon>Candidatus Polarisedimenticolaceae</taxon>
        <taxon>Candidatus Polarisedimenticola</taxon>
    </lineage>
</organism>
<comment type="caution">
    <text evidence="3">The sequence shown here is derived from an EMBL/GenBank/DDBJ whole genome shotgun (WGS) entry which is preliminary data.</text>
</comment>
<dbReference type="Proteomes" id="UP000648239">
    <property type="component" value="Unassembled WGS sequence"/>
</dbReference>
<dbReference type="GO" id="GO:0016787">
    <property type="term" value="F:hydrolase activity"/>
    <property type="evidence" value="ECO:0007669"/>
    <property type="project" value="InterPro"/>
</dbReference>
<feature type="chain" id="PRO_5035313980" evidence="1">
    <location>
        <begin position="22"/>
        <end position="781"/>
    </location>
</feature>
<reference evidence="3 4" key="1">
    <citation type="submission" date="2020-08" db="EMBL/GenBank/DDBJ databases">
        <title>Acidobacteriota in marine sediments use diverse sulfur dissimilation pathways.</title>
        <authorList>
            <person name="Wasmund K."/>
        </authorList>
    </citation>
    <scope>NUCLEOTIDE SEQUENCE [LARGE SCALE GENOMIC DNA]</scope>
    <source>
        <strain evidence="3">MAG AM4</strain>
    </source>
</reference>
<evidence type="ECO:0000313" key="3">
    <source>
        <dbReference type="EMBL" id="MBD3869331.1"/>
    </source>
</evidence>
<dbReference type="GO" id="GO:0005509">
    <property type="term" value="F:calcium ion binding"/>
    <property type="evidence" value="ECO:0007669"/>
    <property type="project" value="InterPro"/>
</dbReference>
<feature type="domain" description="Calcineurin-like phosphoesterase" evidence="2">
    <location>
        <begin position="72"/>
        <end position="297"/>
    </location>
</feature>
<dbReference type="AlphaFoldDB" id="A0A8J7C3N3"/>
<evidence type="ECO:0000256" key="1">
    <source>
        <dbReference type="SAM" id="SignalP"/>
    </source>
</evidence>
<gene>
    <name evidence="3" type="ORF">IFK94_14515</name>
</gene>
<dbReference type="PANTHER" id="PTHR43143:SF5">
    <property type="entry name" value="SECRETED PROTEIN"/>
    <property type="match status" value="1"/>
</dbReference>
<dbReference type="InterPro" id="IPR028974">
    <property type="entry name" value="TSP_type-3_rpt"/>
</dbReference>
<dbReference type="Pfam" id="PF00149">
    <property type="entry name" value="Metallophos"/>
    <property type="match status" value="1"/>
</dbReference>
<feature type="signal peptide" evidence="1">
    <location>
        <begin position="1"/>
        <end position="21"/>
    </location>
</feature>
<dbReference type="PANTHER" id="PTHR43143">
    <property type="entry name" value="METALLOPHOSPHOESTERASE, CALCINEURIN SUPERFAMILY"/>
    <property type="match status" value="1"/>
</dbReference>
<evidence type="ECO:0000313" key="4">
    <source>
        <dbReference type="Proteomes" id="UP000648239"/>
    </source>
</evidence>
<keyword evidence="1" id="KW-0732">Signal</keyword>